<dbReference type="Proteomes" id="UP001215280">
    <property type="component" value="Unassembled WGS sequence"/>
</dbReference>
<feature type="region of interest" description="Disordered" evidence="1">
    <location>
        <begin position="59"/>
        <end position="81"/>
    </location>
</feature>
<feature type="compositionally biased region" description="Polar residues" evidence="1">
    <location>
        <begin position="59"/>
        <end position="68"/>
    </location>
</feature>
<sequence length="243" mass="26434">MTIAKVESDSRLALRNLPENIACTVRGAFEGFAYDQQRERDGTQKMFSELAAGLAQVRDQLQSSQYKPSKSRHDEVDHNYRSPPLPVSTAMGMSSYSPFGLPQNLALMTPSPFASMPPSPPSMQPSFVSPTAFQNFSINISPTGACITPAILPNLPPTLTPSPFASNNSFNISPHSVPPPPNVRMPIISSGQDPRPAVAKWENLCRNFSASKILAHDWDWIEGDWLPKYTLILAPSPASGVNG</sequence>
<reference evidence="2" key="1">
    <citation type="submission" date="2023-03" db="EMBL/GenBank/DDBJ databases">
        <title>Massive genome expansion in bonnet fungi (Mycena s.s.) driven by repeated elements and novel gene families across ecological guilds.</title>
        <authorList>
            <consortium name="Lawrence Berkeley National Laboratory"/>
            <person name="Harder C.B."/>
            <person name="Miyauchi S."/>
            <person name="Viragh M."/>
            <person name="Kuo A."/>
            <person name="Thoen E."/>
            <person name="Andreopoulos B."/>
            <person name="Lu D."/>
            <person name="Skrede I."/>
            <person name="Drula E."/>
            <person name="Henrissat B."/>
            <person name="Morin E."/>
            <person name="Kohler A."/>
            <person name="Barry K."/>
            <person name="LaButti K."/>
            <person name="Morin E."/>
            <person name="Salamov A."/>
            <person name="Lipzen A."/>
            <person name="Mereny Z."/>
            <person name="Hegedus B."/>
            <person name="Baldrian P."/>
            <person name="Stursova M."/>
            <person name="Weitz H."/>
            <person name="Taylor A."/>
            <person name="Grigoriev I.V."/>
            <person name="Nagy L.G."/>
            <person name="Martin F."/>
            <person name="Kauserud H."/>
        </authorList>
    </citation>
    <scope>NUCLEOTIDE SEQUENCE</scope>
    <source>
        <strain evidence="2">CBHHK188m</strain>
    </source>
</reference>
<feature type="compositionally biased region" description="Basic and acidic residues" evidence="1">
    <location>
        <begin position="71"/>
        <end position="80"/>
    </location>
</feature>
<proteinExistence type="predicted"/>
<comment type="caution">
    <text evidence="2">The sequence shown here is derived from an EMBL/GenBank/DDBJ whole genome shotgun (WGS) entry which is preliminary data.</text>
</comment>
<evidence type="ECO:0000313" key="2">
    <source>
        <dbReference type="EMBL" id="KAJ7743700.1"/>
    </source>
</evidence>
<gene>
    <name evidence="2" type="ORF">DFH07DRAFT_777316</name>
</gene>
<evidence type="ECO:0000256" key="1">
    <source>
        <dbReference type="SAM" id="MobiDB-lite"/>
    </source>
</evidence>
<dbReference type="EMBL" id="JARJLG010000111">
    <property type="protein sequence ID" value="KAJ7743700.1"/>
    <property type="molecule type" value="Genomic_DNA"/>
</dbReference>
<accession>A0AAD7II52</accession>
<evidence type="ECO:0000313" key="3">
    <source>
        <dbReference type="Proteomes" id="UP001215280"/>
    </source>
</evidence>
<dbReference type="AlphaFoldDB" id="A0AAD7II52"/>
<protein>
    <submittedName>
        <fullName evidence="2">Uncharacterized protein</fullName>
    </submittedName>
</protein>
<name>A0AAD7II52_9AGAR</name>
<organism evidence="2 3">
    <name type="scientific">Mycena maculata</name>
    <dbReference type="NCBI Taxonomy" id="230809"/>
    <lineage>
        <taxon>Eukaryota</taxon>
        <taxon>Fungi</taxon>
        <taxon>Dikarya</taxon>
        <taxon>Basidiomycota</taxon>
        <taxon>Agaricomycotina</taxon>
        <taxon>Agaricomycetes</taxon>
        <taxon>Agaricomycetidae</taxon>
        <taxon>Agaricales</taxon>
        <taxon>Marasmiineae</taxon>
        <taxon>Mycenaceae</taxon>
        <taxon>Mycena</taxon>
    </lineage>
</organism>
<keyword evidence="3" id="KW-1185">Reference proteome</keyword>